<comment type="caution">
    <text evidence="3">The sequence shown here is derived from an EMBL/GenBank/DDBJ whole genome shotgun (WGS) entry which is preliminary data.</text>
</comment>
<evidence type="ECO:0000259" key="2">
    <source>
        <dbReference type="PROSITE" id="PS50275"/>
    </source>
</evidence>
<protein>
    <submittedName>
        <fullName evidence="3">SacI homology domain-containing protein</fullName>
    </submittedName>
</protein>
<dbReference type="Pfam" id="PF02383">
    <property type="entry name" value="Syja_N"/>
    <property type="match status" value="1"/>
</dbReference>
<dbReference type="GO" id="GO:0043812">
    <property type="term" value="F:phosphatidylinositol-4-phosphate phosphatase activity"/>
    <property type="evidence" value="ECO:0007669"/>
    <property type="project" value="TreeGrafter"/>
</dbReference>
<gene>
    <name evidence="3" type="ORF">BDA99DRAFT_503608</name>
</gene>
<accession>A0AAD5KEG6</accession>
<dbReference type="PROSITE" id="PS50275">
    <property type="entry name" value="SAC"/>
    <property type="match status" value="1"/>
</dbReference>
<sequence>MHQKLRLYITKDTYVVEPEKGESLIVRRKTGALELGAGNVVPPVTEQETALSISGIMGFIQLQAGYYMIVITDSEPAGSIRGHDIYRVGSFQILPLARNLSGLSDIQKQDEQAYVTLLENHLKAGGFYFSYTYDVTQSLQRQGDFNSEALTQSLWKRVDDRFFWNRYISSKLIDATLTQDPKQNFSDFILPVMQGFVDIENVHVNEKKFVLGLITRRSRYKSGTRFFSRGIDDEGHVSNYVETEQLILYDGPDASTPIEGKKQLSYVQTRGSIPVYWSQIINLKYTPRLWVGESRKSLAAARAHFDEQIRLYGPQILVNLINKKGYELPMGQAYARTVEQLNDPRLYYTHFDFHSECKKMRWDRIQLLVDQLQEQLVKQSYFYYDASDKSNPTIRKTQESVIRSNCMDCLDRTNVVQSTFARWVLTQQLRQIEILGPNESIEGHEEFMFTYRNVWADNADAVSTSYSGTGALKTDFTRTGQRTKQGALQDLSNSLTRYVKNNFLDGRRQDGFDLILGNYQVTPAIEQQKASPFATNKPLRVRVVPSILIFGLFMLLLNLLRPGYSGVQSWISYLMLLAFWLSVVVSGVRFAIRHGNQFVEWPHLVLQPDYDQFETMGGVLEKGSMLPPETGLASEKLE</sequence>
<feature type="transmembrane region" description="Helical" evidence="1">
    <location>
        <begin position="570"/>
        <end position="592"/>
    </location>
</feature>
<name>A0AAD5KEG6_9FUNG</name>
<feature type="transmembrane region" description="Helical" evidence="1">
    <location>
        <begin position="543"/>
        <end position="564"/>
    </location>
</feature>
<dbReference type="EMBL" id="JAIXMP010000008">
    <property type="protein sequence ID" value="KAI9269114.1"/>
    <property type="molecule type" value="Genomic_DNA"/>
</dbReference>
<proteinExistence type="predicted"/>
<dbReference type="InterPro" id="IPR002013">
    <property type="entry name" value="SAC_dom"/>
</dbReference>
<keyword evidence="1" id="KW-0472">Membrane</keyword>
<evidence type="ECO:0000313" key="4">
    <source>
        <dbReference type="Proteomes" id="UP001209540"/>
    </source>
</evidence>
<dbReference type="AlphaFoldDB" id="A0AAD5KEG6"/>
<dbReference type="GO" id="GO:0005783">
    <property type="term" value="C:endoplasmic reticulum"/>
    <property type="evidence" value="ECO:0007669"/>
    <property type="project" value="TreeGrafter"/>
</dbReference>
<reference evidence="3" key="2">
    <citation type="submission" date="2023-02" db="EMBL/GenBank/DDBJ databases">
        <authorList>
            <consortium name="DOE Joint Genome Institute"/>
            <person name="Mondo S.J."/>
            <person name="Chang Y."/>
            <person name="Wang Y."/>
            <person name="Ahrendt S."/>
            <person name="Andreopoulos W."/>
            <person name="Barry K."/>
            <person name="Beard J."/>
            <person name="Benny G.L."/>
            <person name="Blankenship S."/>
            <person name="Bonito G."/>
            <person name="Cuomo C."/>
            <person name="Desiro A."/>
            <person name="Gervers K.A."/>
            <person name="Hundley H."/>
            <person name="Kuo A."/>
            <person name="LaButti K."/>
            <person name="Lang B.F."/>
            <person name="Lipzen A."/>
            <person name="O'Donnell K."/>
            <person name="Pangilinan J."/>
            <person name="Reynolds N."/>
            <person name="Sandor L."/>
            <person name="Smith M.W."/>
            <person name="Tsang A."/>
            <person name="Grigoriev I.V."/>
            <person name="Stajich J.E."/>
            <person name="Spatafora J.W."/>
        </authorList>
    </citation>
    <scope>NUCLEOTIDE SEQUENCE</scope>
    <source>
        <strain evidence="3">RSA 2281</strain>
    </source>
</reference>
<dbReference type="PANTHER" id="PTHR45662:SF2">
    <property type="entry name" value="PHOSPHATIDYLINOSITOL-3-PHOSPHATASE SAC1"/>
    <property type="match status" value="1"/>
</dbReference>
<feature type="domain" description="SAC" evidence="2">
    <location>
        <begin position="118"/>
        <end position="468"/>
    </location>
</feature>
<keyword evidence="4" id="KW-1185">Reference proteome</keyword>
<keyword evidence="1" id="KW-0812">Transmembrane</keyword>
<organism evidence="3 4">
    <name type="scientific">Phascolomyces articulosus</name>
    <dbReference type="NCBI Taxonomy" id="60185"/>
    <lineage>
        <taxon>Eukaryota</taxon>
        <taxon>Fungi</taxon>
        <taxon>Fungi incertae sedis</taxon>
        <taxon>Mucoromycota</taxon>
        <taxon>Mucoromycotina</taxon>
        <taxon>Mucoromycetes</taxon>
        <taxon>Mucorales</taxon>
        <taxon>Lichtheimiaceae</taxon>
        <taxon>Phascolomyces</taxon>
    </lineage>
</organism>
<dbReference type="Proteomes" id="UP001209540">
    <property type="component" value="Unassembled WGS sequence"/>
</dbReference>
<dbReference type="GO" id="GO:0046856">
    <property type="term" value="P:phosphatidylinositol dephosphorylation"/>
    <property type="evidence" value="ECO:0007669"/>
    <property type="project" value="TreeGrafter"/>
</dbReference>
<keyword evidence="1" id="KW-1133">Transmembrane helix</keyword>
<reference evidence="3" key="1">
    <citation type="journal article" date="2022" name="IScience">
        <title>Evolution of zygomycete secretomes and the origins of terrestrial fungal ecologies.</title>
        <authorList>
            <person name="Chang Y."/>
            <person name="Wang Y."/>
            <person name="Mondo S."/>
            <person name="Ahrendt S."/>
            <person name="Andreopoulos W."/>
            <person name="Barry K."/>
            <person name="Beard J."/>
            <person name="Benny G.L."/>
            <person name="Blankenship S."/>
            <person name="Bonito G."/>
            <person name="Cuomo C."/>
            <person name="Desiro A."/>
            <person name="Gervers K.A."/>
            <person name="Hundley H."/>
            <person name="Kuo A."/>
            <person name="LaButti K."/>
            <person name="Lang B.F."/>
            <person name="Lipzen A."/>
            <person name="O'Donnell K."/>
            <person name="Pangilinan J."/>
            <person name="Reynolds N."/>
            <person name="Sandor L."/>
            <person name="Smith M.E."/>
            <person name="Tsang A."/>
            <person name="Grigoriev I.V."/>
            <person name="Stajich J.E."/>
            <person name="Spatafora J.W."/>
        </authorList>
    </citation>
    <scope>NUCLEOTIDE SEQUENCE</scope>
    <source>
        <strain evidence="3">RSA 2281</strain>
    </source>
</reference>
<evidence type="ECO:0000313" key="3">
    <source>
        <dbReference type="EMBL" id="KAI9269114.1"/>
    </source>
</evidence>
<dbReference type="PANTHER" id="PTHR45662">
    <property type="entry name" value="PHOSPHATIDYLINOSITIDE PHOSPHATASE SAC1"/>
    <property type="match status" value="1"/>
</dbReference>
<evidence type="ECO:0000256" key="1">
    <source>
        <dbReference type="SAM" id="Phobius"/>
    </source>
</evidence>